<feature type="domain" description="Flagellar basal body rod protein N-terminal" evidence="3">
    <location>
        <begin position="11"/>
        <end position="37"/>
    </location>
</feature>
<protein>
    <submittedName>
        <fullName evidence="6">Uncharacterized protein</fullName>
    </submittedName>
</protein>
<comment type="similarity">
    <text evidence="1 2">Belongs to the flagella basal body rod proteins family.</text>
</comment>
<reference evidence="6 7" key="1">
    <citation type="submission" date="2015-06" db="EMBL/GenBank/DDBJ databases">
        <title>The Genome Sequence of Enterococcus cecorum 170AEA1.</title>
        <authorList>
            <consortium name="The Broad Institute Genomics Platform"/>
            <consortium name="The Broad Institute Genome Sequencing Center for Infectious Disease"/>
            <person name="Earl A.M."/>
            <person name="Van Tyne D."/>
            <person name="Lebreton F."/>
            <person name="Saavedra J.T."/>
            <person name="Gilmore M.S."/>
            <person name="Manson McGuire A."/>
            <person name="Clock S."/>
            <person name="Crupain M."/>
            <person name="Rangan U."/>
            <person name="Young S."/>
            <person name="Abouelleil A."/>
            <person name="Cao P."/>
            <person name="Chapman S.B."/>
            <person name="Griggs A."/>
            <person name="Priest M."/>
            <person name="Shea T."/>
            <person name="Wortman J."/>
            <person name="Nusbaum C."/>
            <person name="Birren B."/>
        </authorList>
    </citation>
    <scope>NUCLEOTIDE SEQUENCE [LARGE SCALE GENOMIC DNA]</scope>
    <source>
        <strain evidence="6 7">170AEA1</strain>
    </source>
</reference>
<dbReference type="InterPro" id="IPR037925">
    <property type="entry name" value="FlgE/F/G-like"/>
</dbReference>
<dbReference type="GO" id="GO:0071978">
    <property type="term" value="P:bacterial-type flagellum-dependent swarming motility"/>
    <property type="evidence" value="ECO:0007669"/>
    <property type="project" value="TreeGrafter"/>
</dbReference>
<keyword evidence="2" id="KW-0975">Bacterial flagellum</keyword>
<dbReference type="Pfam" id="PF22692">
    <property type="entry name" value="LlgE_F_G_D1"/>
    <property type="match status" value="1"/>
</dbReference>
<dbReference type="InterPro" id="IPR020013">
    <property type="entry name" value="Flagellar_FlgE/F/G"/>
</dbReference>
<dbReference type="InterPro" id="IPR001444">
    <property type="entry name" value="Flag_bb_rod_N"/>
</dbReference>
<feature type="domain" description="Flagellar basal-body/hook protein C-terminal" evidence="4">
    <location>
        <begin position="214"/>
        <end position="257"/>
    </location>
</feature>
<dbReference type="PANTHER" id="PTHR30435">
    <property type="entry name" value="FLAGELLAR PROTEIN"/>
    <property type="match status" value="1"/>
</dbReference>
<comment type="subcellular location">
    <subcellularLocation>
        <location evidence="2">Bacterial flagellum basal body</location>
    </subcellularLocation>
</comment>
<evidence type="ECO:0000259" key="4">
    <source>
        <dbReference type="Pfam" id="PF06429"/>
    </source>
</evidence>
<evidence type="ECO:0000256" key="2">
    <source>
        <dbReference type="RuleBase" id="RU362116"/>
    </source>
</evidence>
<evidence type="ECO:0000313" key="6">
    <source>
        <dbReference type="EMBL" id="RBR31757.1"/>
    </source>
</evidence>
<dbReference type="EMBL" id="LEOY01000002">
    <property type="protein sequence ID" value="RBR31757.1"/>
    <property type="molecule type" value="Genomic_DNA"/>
</dbReference>
<gene>
    <name evidence="6" type="ORF">EB18_00180</name>
</gene>
<dbReference type="GO" id="GO:0009425">
    <property type="term" value="C:bacterial-type flagellum basal body"/>
    <property type="evidence" value="ECO:0007669"/>
    <property type="project" value="UniProtKB-SubCell"/>
</dbReference>
<comment type="caution">
    <text evidence="6">The sequence shown here is derived from an EMBL/GenBank/DDBJ whole genome shotgun (WGS) entry which is preliminary data.</text>
</comment>
<sequence>MNMNSILSISKTGLTQLQKSLDNTANNIANVNTVGFKANEMSFRELLNNPTTNREVEQLNNPQNIDFNAGLQTNVQAINFTQGSLASTGLPTDLAISGDGFFRVFDAAGNQFLTRDGAFRLDSQNQLVNQQGYRVDVTYTIPSQNWPNNAISINSQGIISTRNNDQTIELGRVNLFLPTRDSDLSAVGKNLFQLSPGAIVANNIQNPNLFGNIMQGYIEQSNVNLAQEMTDMIVTQHSFSLNAKAIQATDDMLNSINHFTD</sequence>
<dbReference type="NCBIfam" id="TIGR03506">
    <property type="entry name" value="FlgEFG_subfam"/>
    <property type="match status" value="1"/>
</dbReference>
<organism evidence="6 7">
    <name type="scientific">Enterococcus cecorum</name>
    <dbReference type="NCBI Taxonomy" id="44008"/>
    <lineage>
        <taxon>Bacteria</taxon>
        <taxon>Bacillati</taxon>
        <taxon>Bacillota</taxon>
        <taxon>Bacilli</taxon>
        <taxon>Lactobacillales</taxon>
        <taxon>Enterococcaceae</taxon>
        <taxon>Enterococcus</taxon>
    </lineage>
</organism>
<dbReference type="InterPro" id="IPR053967">
    <property type="entry name" value="LlgE_F_G-like_D1"/>
</dbReference>
<dbReference type="InterPro" id="IPR010930">
    <property type="entry name" value="Flg_bb/hook_C_dom"/>
</dbReference>
<dbReference type="AlphaFoldDB" id="A0A366SJT0"/>
<feature type="domain" description="Flagellar hook protein FlgE/F/G-like D1" evidence="5">
    <location>
        <begin position="95"/>
        <end position="160"/>
    </location>
</feature>
<dbReference type="PANTHER" id="PTHR30435:SF19">
    <property type="entry name" value="FLAGELLAR BASAL-BODY ROD PROTEIN FLGG"/>
    <property type="match status" value="1"/>
</dbReference>
<dbReference type="Proteomes" id="UP000252800">
    <property type="component" value="Unassembled WGS sequence"/>
</dbReference>
<evidence type="ECO:0000256" key="1">
    <source>
        <dbReference type="ARBA" id="ARBA00009677"/>
    </source>
</evidence>
<evidence type="ECO:0000259" key="5">
    <source>
        <dbReference type="Pfam" id="PF22692"/>
    </source>
</evidence>
<proteinExistence type="inferred from homology"/>
<dbReference type="RefSeq" id="WP_113783607.1">
    <property type="nucleotide sequence ID" value="NZ_KZ845739.1"/>
</dbReference>
<accession>A0A366SJT0</accession>
<evidence type="ECO:0000259" key="3">
    <source>
        <dbReference type="Pfam" id="PF00460"/>
    </source>
</evidence>
<name>A0A366SJT0_9ENTE</name>
<dbReference type="Pfam" id="PF00460">
    <property type="entry name" value="Flg_bb_rod"/>
    <property type="match status" value="1"/>
</dbReference>
<evidence type="ECO:0000313" key="7">
    <source>
        <dbReference type="Proteomes" id="UP000252800"/>
    </source>
</evidence>
<dbReference type="Pfam" id="PF06429">
    <property type="entry name" value="Flg_bbr_C"/>
    <property type="match status" value="1"/>
</dbReference>
<dbReference type="SUPFAM" id="SSF117143">
    <property type="entry name" value="Flagellar hook protein flgE"/>
    <property type="match status" value="1"/>
</dbReference>